<organism evidence="6">
    <name type="scientific">Methylobacterium bullatum</name>
    <dbReference type="NCBI Taxonomy" id="570505"/>
    <lineage>
        <taxon>Bacteria</taxon>
        <taxon>Pseudomonadati</taxon>
        <taxon>Pseudomonadota</taxon>
        <taxon>Alphaproteobacteria</taxon>
        <taxon>Hyphomicrobiales</taxon>
        <taxon>Methylobacteriaceae</taxon>
        <taxon>Methylobacterium</taxon>
    </lineage>
</organism>
<reference evidence="6" key="1">
    <citation type="submission" date="2019-12" db="EMBL/GenBank/DDBJ databases">
        <authorList>
            <person name="Cremers G."/>
        </authorList>
    </citation>
    <scope>NUCLEOTIDE SEQUENCE</scope>
    <source>
        <strain evidence="6">Mbul1</strain>
    </source>
</reference>
<dbReference type="InterPro" id="IPR001638">
    <property type="entry name" value="Solute-binding_3/MltF_N"/>
</dbReference>
<evidence type="ECO:0000259" key="5">
    <source>
        <dbReference type="SMART" id="SM00062"/>
    </source>
</evidence>
<feature type="domain" description="Solute-binding protein family 3/N-terminal" evidence="5">
    <location>
        <begin position="39"/>
        <end position="260"/>
    </location>
</feature>
<dbReference type="PANTHER" id="PTHR30085">
    <property type="entry name" value="AMINO ACID ABC TRANSPORTER PERMEASE"/>
    <property type="match status" value="1"/>
</dbReference>
<evidence type="ECO:0000256" key="3">
    <source>
        <dbReference type="ARBA" id="ARBA00022729"/>
    </source>
</evidence>
<dbReference type="CDD" id="cd13693">
    <property type="entry name" value="PBP2_polar_AA"/>
    <property type="match status" value="1"/>
</dbReference>
<feature type="chain" id="PRO_5025353157" evidence="4">
    <location>
        <begin position="28"/>
        <end position="276"/>
    </location>
</feature>
<comment type="similarity">
    <text evidence="1">Belongs to the bacterial solute-binding protein 3 family.</text>
</comment>
<dbReference type="EMBL" id="LR743504">
    <property type="protein sequence ID" value="CAA2105610.1"/>
    <property type="molecule type" value="Genomic_DNA"/>
</dbReference>
<name>A0A679IXN0_9HYPH</name>
<accession>A0A679IXN0</accession>
<dbReference type="PANTHER" id="PTHR30085:SF6">
    <property type="entry name" value="ABC TRANSPORTER GLUTAMINE-BINDING PROTEIN GLNH"/>
    <property type="match status" value="1"/>
</dbReference>
<evidence type="ECO:0000313" key="6">
    <source>
        <dbReference type="EMBL" id="CAA2105610.1"/>
    </source>
</evidence>
<gene>
    <name evidence="6" type="primary">glnH</name>
    <name evidence="6" type="ORF">MBUL_03279</name>
</gene>
<dbReference type="InterPro" id="IPR051455">
    <property type="entry name" value="Bact_solute-bind_prot3"/>
</dbReference>
<dbReference type="SMART" id="SM00062">
    <property type="entry name" value="PBPb"/>
    <property type="match status" value="1"/>
</dbReference>
<proteinExistence type="inferred from homology"/>
<protein>
    <submittedName>
        <fullName evidence="6">ABC transporter glutamine-binding protein GlnH</fullName>
    </submittedName>
</protein>
<dbReference type="GO" id="GO:0030288">
    <property type="term" value="C:outer membrane-bounded periplasmic space"/>
    <property type="evidence" value="ECO:0007669"/>
    <property type="project" value="TreeGrafter"/>
</dbReference>
<dbReference type="GO" id="GO:0006865">
    <property type="term" value="P:amino acid transport"/>
    <property type="evidence" value="ECO:0007669"/>
    <property type="project" value="TreeGrafter"/>
</dbReference>
<evidence type="ECO:0000256" key="4">
    <source>
        <dbReference type="SAM" id="SignalP"/>
    </source>
</evidence>
<dbReference type="Pfam" id="PF00497">
    <property type="entry name" value="SBP_bac_3"/>
    <property type="match status" value="1"/>
</dbReference>
<dbReference type="SUPFAM" id="SSF53850">
    <property type="entry name" value="Periplasmic binding protein-like II"/>
    <property type="match status" value="1"/>
</dbReference>
<keyword evidence="2" id="KW-0813">Transport</keyword>
<evidence type="ECO:0000256" key="2">
    <source>
        <dbReference type="ARBA" id="ARBA00022448"/>
    </source>
</evidence>
<keyword evidence="3 4" id="KW-0732">Signal</keyword>
<feature type="signal peptide" evidence="4">
    <location>
        <begin position="1"/>
        <end position="27"/>
    </location>
</feature>
<dbReference type="AlphaFoldDB" id="A0A679IXN0"/>
<dbReference type="Gene3D" id="3.40.190.10">
    <property type="entry name" value="Periplasmic binding protein-like II"/>
    <property type="match status" value="2"/>
</dbReference>
<sequence length="276" mass="30214">MRKPTMAFLGSGLLAAATLLSASLATAADGIEAIKQRGTLIVGVKADYRPFGFRDPSGAIIGLEPDLAADVARRLGVKLELVPVVSSNRIEFLQQGKVDLLIATLSDKPERRRVVQAIDPQYYSDFVNVMLPKKAGITDWAQLKGKPLCATSGAWYNKDVARTYGAEIVAFDGSEKPLFALKQGNCLGYVYDQSMLQGKLLDADWKADYALPLKGILDAPWMMAVAPGNGSLQTMMEATTKDWMKSGFIVEEEKKWGIEPTEYSKAMHEKYKNATN</sequence>
<evidence type="ECO:0000256" key="1">
    <source>
        <dbReference type="ARBA" id="ARBA00010333"/>
    </source>
</evidence>
<dbReference type="GO" id="GO:0005576">
    <property type="term" value="C:extracellular region"/>
    <property type="evidence" value="ECO:0007669"/>
    <property type="project" value="TreeGrafter"/>
</dbReference>